<feature type="transmembrane region" description="Helical" evidence="2">
    <location>
        <begin position="36"/>
        <end position="57"/>
    </location>
</feature>
<keyword evidence="2" id="KW-0472">Membrane</keyword>
<reference evidence="3 4" key="1">
    <citation type="submission" date="2019-01" db="EMBL/GenBank/DDBJ databases">
        <authorList>
            <person name="Brito A."/>
        </authorList>
    </citation>
    <scope>NUCLEOTIDE SEQUENCE [LARGE SCALE GENOMIC DNA]</scope>
    <source>
        <strain evidence="3">1</strain>
    </source>
</reference>
<evidence type="ECO:0000313" key="4">
    <source>
        <dbReference type="Proteomes" id="UP000320055"/>
    </source>
</evidence>
<evidence type="ECO:0000256" key="1">
    <source>
        <dbReference type="SAM" id="Coils"/>
    </source>
</evidence>
<keyword evidence="1" id="KW-0175">Coiled coil</keyword>
<keyword evidence="4" id="KW-1185">Reference proteome</keyword>
<sequence>MFEQNVPFKIIATQTVSNQESSGGILSSYQFSASHLLILSNGGFLLAAIAFFVIGRLQYKQLSAKIKYEQNRVNHLQTRLHSALETISKWEKNPDLVHSRDCNLDYIRMRMEEEQFNHALVTQVKVKIKQFISTALRLSLSKNAAVGIAHRNGFTIDETFDITYETDIQGKLTRRVLFRIQVKLMKLPTQSTSSTVKQIIDCIEAFLSPGRQDTNWQPTIQGHIVNMNWNQQAKPTPLLSLEQDNKSVSVSFRTKMANQYRSFASGND</sequence>
<name>A0A563VRM1_9CYAN</name>
<feature type="coiled-coil region" evidence="1">
    <location>
        <begin position="59"/>
        <end position="93"/>
    </location>
</feature>
<keyword evidence="2" id="KW-1133">Transmembrane helix</keyword>
<organism evidence="3 4">
    <name type="scientific">Hyella patelloides LEGE 07179</name>
    <dbReference type="NCBI Taxonomy" id="945734"/>
    <lineage>
        <taxon>Bacteria</taxon>
        <taxon>Bacillati</taxon>
        <taxon>Cyanobacteriota</taxon>
        <taxon>Cyanophyceae</taxon>
        <taxon>Pleurocapsales</taxon>
        <taxon>Hyellaceae</taxon>
        <taxon>Hyella</taxon>
    </lineage>
</organism>
<evidence type="ECO:0000256" key="2">
    <source>
        <dbReference type="SAM" id="Phobius"/>
    </source>
</evidence>
<evidence type="ECO:0000313" key="3">
    <source>
        <dbReference type="EMBL" id="VEP14065.1"/>
    </source>
</evidence>
<proteinExistence type="predicted"/>
<dbReference type="EMBL" id="CAACVJ010000154">
    <property type="protein sequence ID" value="VEP14065.1"/>
    <property type="molecule type" value="Genomic_DNA"/>
</dbReference>
<dbReference type="Proteomes" id="UP000320055">
    <property type="component" value="Unassembled WGS sequence"/>
</dbReference>
<accession>A0A563VRM1</accession>
<keyword evidence="2" id="KW-0812">Transmembrane</keyword>
<gene>
    <name evidence="3" type="ORF">H1P_2370004</name>
</gene>
<protein>
    <submittedName>
        <fullName evidence="3">Uncharacterized protein</fullName>
    </submittedName>
</protein>
<dbReference type="RefSeq" id="WP_186376127.1">
    <property type="nucleotide sequence ID" value="NZ_LR213981.1"/>
</dbReference>
<dbReference type="AlphaFoldDB" id="A0A563VRM1"/>